<keyword evidence="3" id="KW-1185">Reference proteome</keyword>
<feature type="transmembrane region" description="Helical" evidence="1">
    <location>
        <begin position="94"/>
        <end position="114"/>
    </location>
</feature>
<feature type="transmembrane region" description="Helical" evidence="1">
    <location>
        <begin position="68"/>
        <end position="88"/>
    </location>
</feature>
<dbReference type="AlphaFoldDB" id="A0A8X6FBA9"/>
<protein>
    <submittedName>
        <fullName evidence="2">Uncharacterized protein</fullName>
    </submittedName>
</protein>
<feature type="transmembrane region" description="Helical" evidence="1">
    <location>
        <begin position="277"/>
        <end position="298"/>
    </location>
</feature>
<evidence type="ECO:0000256" key="1">
    <source>
        <dbReference type="SAM" id="Phobius"/>
    </source>
</evidence>
<keyword evidence="1" id="KW-0812">Transmembrane</keyword>
<accession>A0A8X6FBA9</accession>
<dbReference type="Proteomes" id="UP000887116">
    <property type="component" value="Unassembled WGS sequence"/>
</dbReference>
<keyword evidence="1" id="KW-0472">Membrane</keyword>
<dbReference type="EMBL" id="BMAO01021479">
    <property type="protein sequence ID" value="GFQ74801.1"/>
    <property type="molecule type" value="Genomic_DNA"/>
</dbReference>
<evidence type="ECO:0000313" key="3">
    <source>
        <dbReference type="Proteomes" id="UP000887116"/>
    </source>
</evidence>
<feature type="transmembrane region" description="Helical" evidence="1">
    <location>
        <begin position="393"/>
        <end position="411"/>
    </location>
</feature>
<sequence length="414" mass="47138">MKYEAKPFATSLYSTDYKLNDEISSHSKPSIDSDKGFRLLKKMFIFFSINLFDTEDSKFKKIRNMLRLASLMHIYIIYLVLVEIRSYSRLNTPIGLNISLSSGTIIVVILRIILLKQATLVRKTLKTSYEMLYTISKNKNPSVLPSIYYRFAICFIVSLLFIVIFIFDTCSKASIHIYQDYFFFGWIPNYNDPIAKHSFNVLASIMECMEVITLYVFPSLALILCSYQFSIIYELNKAVARRIKNSSSLKNAMEEYLTLYADVEFVMKASERAISSIVFFVYAYILSCLFQVTGALVTLFLSKAFISKNLILFSCCMLLLFGGVASFLSLSVQTARINHSALLVRRKVFALLSKTKGEKVDFGALYVLLLIADNYPKQVVVTGWGFFPLDGHFVLKAVGGIITYAVIMIQISSY</sequence>
<feature type="transmembrane region" description="Helical" evidence="1">
    <location>
        <begin position="147"/>
        <end position="167"/>
    </location>
</feature>
<comment type="caution">
    <text evidence="2">The sequence shown here is derived from an EMBL/GenBank/DDBJ whole genome shotgun (WGS) entry which is preliminary data.</text>
</comment>
<dbReference type="OrthoDB" id="6420326at2759"/>
<name>A0A8X6FBA9_TRICU</name>
<evidence type="ECO:0000313" key="2">
    <source>
        <dbReference type="EMBL" id="GFQ74801.1"/>
    </source>
</evidence>
<reference evidence="2" key="1">
    <citation type="submission" date="2020-07" db="EMBL/GenBank/DDBJ databases">
        <title>Multicomponent nature underlies the extraordinary mechanical properties of spider dragline silk.</title>
        <authorList>
            <person name="Kono N."/>
            <person name="Nakamura H."/>
            <person name="Mori M."/>
            <person name="Yoshida Y."/>
            <person name="Ohtoshi R."/>
            <person name="Malay A.D."/>
            <person name="Moran D.A.P."/>
            <person name="Tomita M."/>
            <person name="Numata K."/>
            <person name="Arakawa K."/>
        </authorList>
    </citation>
    <scope>NUCLEOTIDE SEQUENCE</scope>
</reference>
<proteinExistence type="predicted"/>
<keyword evidence="1" id="KW-1133">Transmembrane helix</keyword>
<feature type="transmembrane region" description="Helical" evidence="1">
    <location>
        <begin position="212"/>
        <end position="235"/>
    </location>
</feature>
<feature type="transmembrane region" description="Helical" evidence="1">
    <location>
        <begin position="310"/>
        <end position="330"/>
    </location>
</feature>
<gene>
    <name evidence="2" type="primary">AVEN_270748_1</name>
    <name evidence="2" type="ORF">TNCT_181211</name>
</gene>
<organism evidence="2 3">
    <name type="scientific">Trichonephila clavata</name>
    <name type="common">Joro spider</name>
    <name type="synonym">Nephila clavata</name>
    <dbReference type="NCBI Taxonomy" id="2740835"/>
    <lineage>
        <taxon>Eukaryota</taxon>
        <taxon>Metazoa</taxon>
        <taxon>Ecdysozoa</taxon>
        <taxon>Arthropoda</taxon>
        <taxon>Chelicerata</taxon>
        <taxon>Arachnida</taxon>
        <taxon>Araneae</taxon>
        <taxon>Araneomorphae</taxon>
        <taxon>Entelegynae</taxon>
        <taxon>Araneoidea</taxon>
        <taxon>Nephilidae</taxon>
        <taxon>Trichonephila</taxon>
    </lineage>
</organism>